<dbReference type="Gene3D" id="3.80.10.10">
    <property type="entry name" value="Ribonuclease Inhibitor"/>
    <property type="match status" value="1"/>
</dbReference>
<proteinExistence type="predicted"/>
<evidence type="ECO:0000313" key="1">
    <source>
        <dbReference type="EMBL" id="KAJ3491508.1"/>
    </source>
</evidence>
<keyword evidence="2" id="KW-1185">Reference proteome</keyword>
<dbReference type="AlphaFoldDB" id="A0AAD5YNR4"/>
<dbReference type="InterPro" id="IPR032675">
    <property type="entry name" value="LRR_dom_sf"/>
</dbReference>
<dbReference type="Proteomes" id="UP001212997">
    <property type="component" value="Unassembled WGS sequence"/>
</dbReference>
<name>A0AAD5YNR4_9APHY</name>
<dbReference type="EMBL" id="JANAWD010000011">
    <property type="protein sequence ID" value="KAJ3491508.1"/>
    <property type="molecule type" value="Genomic_DNA"/>
</dbReference>
<sequence>MMKERVVSFIRTATSRPQRRDSALSQAITHVGRLPPETFIDIIHYLVFPTLPQALLFLHSTPGIDAATDTWGLVEIQTALYRVTLVCRAWNIIGTELLYTYPTFVSPRQVRNFGRTLQQAPSLARFIKHIFVVEASNLPLRRDRKRTIVPNIVRDILQACKDTTLDTLTTDVVNYTGSDSIASYFLDFISVSSRLRRLVINGIPNQLSFSQLRLPNLEILCLRTTFISGNTVFPILPKLHTLQIAKGDIWVELGEVILDDRLPALRSLELYLCEYVTKTFHPLSLPHLETMNFVGKGELELYKHLLISGALDSIKNITIGFVESLLSPIDLSETQLPLKIESLSLIGFYAQNAGIVSIAHYLERNQAVLPAKHFRRLDFSCSKIDCESKHINQLQTLCSSLEIEFHLNKIEPNKWISQRLACW</sequence>
<comment type="caution">
    <text evidence="1">The sequence shown here is derived from an EMBL/GenBank/DDBJ whole genome shotgun (WGS) entry which is preliminary data.</text>
</comment>
<accession>A0AAD5YNR4</accession>
<organism evidence="1 2">
    <name type="scientific">Meripilus lineatus</name>
    <dbReference type="NCBI Taxonomy" id="2056292"/>
    <lineage>
        <taxon>Eukaryota</taxon>
        <taxon>Fungi</taxon>
        <taxon>Dikarya</taxon>
        <taxon>Basidiomycota</taxon>
        <taxon>Agaricomycotina</taxon>
        <taxon>Agaricomycetes</taxon>
        <taxon>Polyporales</taxon>
        <taxon>Meripilaceae</taxon>
        <taxon>Meripilus</taxon>
    </lineage>
</organism>
<reference evidence="1" key="1">
    <citation type="submission" date="2022-07" db="EMBL/GenBank/DDBJ databases">
        <title>Genome Sequence of Physisporinus lineatus.</title>
        <authorList>
            <person name="Buettner E."/>
        </authorList>
    </citation>
    <scope>NUCLEOTIDE SEQUENCE</scope>
    <source>
        <strain evidence="1">VT162</strain>
    </source>
</reference>
<protein>
    <submittedName>
        <fullName evidence="1">Uncharacterized protein</fullName>
    </submittedName>
</protein>
<dbReference type="SUPFAM" id="SSF52047">
    <property type="entry name" value="RNI-like"/>
    <property type="match status" value="1"/>
</dbReference>
<gene>
    <name evidence="1" type="ORF">NLI96_g645</name>
</gene>
<evidence type="ECO:0000313" key="2">
    <source>
        <dbReference type="Proteomes" id="UP001212997"/>
    </source>
</evidence>